<protein>
    <submittedName>
        <fullName evidence="1">Uncharacterized protein</fullName>
    </submittedName>
</protein>
<dbReference type="HOGENOM" id="CLU_022832_0_0_1"/>
<evidence type="ECO:0000313" key="2">
    <source>
        <dbReference type="Proteomes" id="UP000000267"/>
    </source>
</evidence>
<dbReference type="InterPro" id="IPR051402">
    <property type="entry name" value="KPR-Related"/>
</dbReference>
<dbReference type="eggNOG" id="ENOG502QQG0">
    <property type="taxonomic scope" value="Eukaryota"/>
</dbReference>
<gene>
    <name evidence="1" type="ORF">Kpol_1058p25</name>
</gene>
<dbReference type="KEGG" id="vpo:Kpol_1058p25"/>
<dbReference type="AlphaFoldDB" id="A7TJQ9"/>
<reference evidence="1 2" key="1">
    <citation type="journal article" date="2007" name="Proc. Natl. Acad. Sci. U.S.A.">
        <title>Independent sorting-out of thousands of duplicated gene pairs in two yeast species descended from a whole-genome duplication.</title>
        <authorList>
            <person name="Scannell D.R."/>
            <person name="Frank A.C."/>
            <person name="Conant G.C."/>
            <person name="Byrne K.P."/>
            <person name="Woolfit M."/>
            <person name="Wolfe K.H."/>
        </authorList>
    </citation>
    <scope>NUCLEOTIDE SEQUENCE [LARGE SCALE GENOMIC DNA]</scope>
    <source>
        <strain evidence="2">ATCC 22028 / DSM 70294 / BCRC 21397 / CBS 2163 / NBRC 10782 / NRRL Y-8283 / UCD 57-17</strain>
    </source>
</reference>
<dbReference type="PhylomeDB" id="A7TJQ9"/>
<organism evidence="2">
    <name type="scientific">Vanderwaltozyma polyspora (strain ATCC 22028 / DSM 70294 / BCRC 21397 / CBS 2163 / NBRC 10782 / NRRL Y-8283 / UCD 57-17)</name>
    <name type="common">Kluyveromyces polysporus</name>
    <dbReference type="NCBI Taxonomy" id="436907"/>
    <lineage>
        <taxon>Eukaryota</taxon>
        <taxon>Fungi</taxon>
        <taxon>Dikarya</taxon>
        <taxon>Ascomycota</taxon>
        <taxon>Saccharomycotina</taxon>
        <taxon>Saccharomycetes</taxon>
        <taxon>Saccharomycetales</taxon>
        <taxon>Saccharomycetaceae</taxon>
        <taxon>Vanderwaltozyma</taxon>
    </lineage>
</organism>
<dbReference type="GO" id="GO:0005737">
    <property type="term" value="C:cytoplasm"/>
    <property type="evidence" value="ECO:0007669"/>
    <property type="project" value="TreeGrafter"/>
</dbReference>
<dbReference type="GeneID" id="5545706"/>
<keyword evidence="2" id="KW-1185">Reference proteome</keyword>
<dbReference type="PANTHER" id="PTHR21708:SF34">
    <property type="entry name" value="OUTER SPORE WALL PROTEIN 2"/>
    <property type="match status" value="1"/>
</dbReference>
<proteinExistence type="predicted"/>
<evidence type="ECO:0000313" key="1">
    <source>
        <dbReference type="EMBL" id="EDO17488.1"/>
    </source>
</evidence>
<dbReference type="PANTHER" id="PTHR21708">
    <property type="entry name" value="PROBABLE 2-DEHYDROPANTOATE 2-REDUCTASE"/>
    <property type="match status" value="1"/>
</dbReference>
<name>A7TJQ9_VANPO</name>
<sequence length="690" mass="79961">MKDTRNRYDLTKTINRHNTVISLRDLNLDGLVTGDKMTLTNQDDSDKMVILVIGETPSLNLLAWRLSVEDTFVILISSYVSKDGFIIWCDEENIGYKYTPDSYFESINDFISHHSIEDSNSRVTIDILIVSGMSPPLLQRNVSKLKPFITKKTTVLVSSDFGCELEPVVINIFEGTVKFVYSILTDIKFKSFAKGMITLLNVGAYDIYIGLSYQKNNYNENKLVTRNVIEGLTELEFIDNEPVFESMVSKLRKTDWLTVDIISDCQSMANIVWDTIIPKIALTVLSCVFKQYDITNVLQNPSIEGIYNDLVKELSLIRLFSLNKCKTSGSSRFASPSPTPIPKSETLYQNFIENEMKYNRNDPNYTWLPFEAYCFYHRIDYPSQLLLQQPLDLARRHNIQCPNLNYLHELYSRIISFQKSDTNRRKPGYQSQSPASAIETNINRCSLDVIEEESESIHQIEFMELNSNSASTNGESMDSDLEQLIIEHHLSGINPIQSKRKLWTKVKRRKPIIKYPSTLRDSIHFVGSELEYLQSQLIKETPPSVKKYSNNKTRNFECSSPQAKTPYHNHFECKLRDNLDSITKEYKQILERIYLLNDGRNFMDTNATKQQFVTLELDLWKLKYQCTSYREQIFNPISPQLEEDYILPQVLSDDRFQIRESLNFTTDRYADNDCLVTFYEKLDSAKPHTK</sequence>
<dbReference type="InParanoid" id="A7TJQ9"/>
<dbReference type="EMBL" id="DS480403">
    <property type="protein sequence ID" value="EDO17488.1"/>
    <property type="molecule type" value="Genomic_DNA"/>
</dbReference>
<dbReference type="Proteomes" id="UP000000267">
    <property type="component" value="Unassembled WGS sequence"/>
</dbReference>
<accession>A7TJQ9</accession>
<dbReference type="RefSeq" id="XP_001645346.1">
    <property type="nucleotide sequence ID" value="XM_001645296.1"/>
</dbReference>
<dbReference type="STRING" id="436907.A7TJQ9"/>
<dbReference type="OrthoDB" id="4068630at2759"/>